<dbReference type="SUPFAM" id="SSF56784">
    <property type="entry name" value="HAD-like"/>
    <property type="match status" value="1"/>
</dbReference>
<evidence type="ECO:0008006" key="3">
    <source>
        <dbReference type="Google" id="ProtNLM"/>
    </source>
</evidence>
<dbReference type="InterPro" id="IPR006439">
    <property type="entry name" value="HAD-SF_hydro_IA"/>
</dbReference>
<dbReference type="AlphaFoldDB" id="A0A382B385"/>
<dbReference type="GO" id="GO:0016787">
    <property type="term" value="F:hydrolase activity"/>
    <property type="evidence" value="ECO:0007669"/>
    <property type="project" value="UniProtKB-KW"/>
</dbReference>
<dbReference type="Gene3D" id="1.10.150.750">
    <property type="match status" value="1"/>
</dbReference>
<protein>
    <recommendedName>
        <fullName evidence="3">Haloacid dehalogenase, type II</fullName>
    </recommendedName>
</protein>
<organism evidence="2">
    <name type="scientific">marine metagenome</name>
    <dbReference type="NCBI Taxonomy" id="408172"/>
    <lineage>
        <taxon>unclassified sequences</taxon>
        <taxon>metagenomes</taxon>
        <taxon>ecological metagenomes</taxon>
    </lineage>
</organism>
<dbReference type="InterPro" id="IPR051540">
    <property type="entry name" value="S-2-haloacid_dehalogenase"/>
</dbReference>
<dbReference type="PANTHER" id="PTHR43316:SF3">
    <property type="entry name" value="HALOACID DEHALOGENASE, TYPE II (AFU_ORTHOLOGUE AFUA_2G07750)-RELATED"/>
    <property type="match status" value="1"/>
</dbReference>
<gene>
    <name evidence="2" type="ORF">METZ01_LOCUS161079</name>
</gene>
<dbReference type="EMBL" id="UINC01028002">
    <property type="protein sequence ID" value="SVB08225.1"/>
    <property type="molecule type" value="Genomic_DNA"/>
</dbReference>
<evidence type="ECO:0000256" key="1">
    <source>
        <dbReference type="ARBA" id="ARBA00022801"/>
    </source>
</evidence>
<dbReference type="Gene3D" id="3.40.50.1000">
    <property type="entry name" value="HAD superfamily/HAD-like"/>
    <property type="match status" value="1"/>
</dbReference>
<dbReference type="Pfam" id="PF00702">
    <property type="entry name" value="Hydrolase"/>
    <property type="match status" value="1"/>
</dbReference>
<sequence>MKIPDVKALTFDVGGTVFDWRGAIESEVQRLSDEQGADVDARQFATDWRIRMFEDLALVKSGELPPMNADALHRRVLDEVIDKLGSLELSVSERDELNQIWHRMKAWPGAVDAIHKLREAYTTTVLTVLSYAIAVDCSKFNDLSWDGIMSCEFMDHYKIDPQAYQQGAKLLGHRPDEVMMVATHTVDLMGAKNAGLKTAYIHTEDESLNVFPTLEPVHSLNEFDVNASSWGELVEQLT</sequence>
<dbReference type="InterPro" id="IPR023214">
    <property type="entry name" value="HAD_sf"/>
</dbReference>
<keyword evidence="1" id="KW-0378">Hydrolase</keyword>
<accession>A0A382B385</accession>
<dbReference type="PRINTS" id="PR00413">
    <property type="entry name" value="HADHALOGNASE"/>
</dbReference>
<dbReference type="InterPro" id="IPR036412">
    <property type="entry name" value="HAD-like_sf"/>
</dbReference>
<dbReference type="PANTHER" id="PTHR43316">
    <property type="entry name" value="HYDROLASE, HALOACID DELAHOGENASE-RELATED"/>
    <property type="match status" value="1"/>
</dbReference>
<dbReference type="NCBIfam" id="TIGR01493">
    <property type="entry name" value="HAD-SF-IA-v2"/>
    <property type="match status" value="1"/>
</dbReference>
<proteinExistence type="predicted"/>
<reference evidence="2" key="1">
    <citation type="submission" date="2018-05" db="EMBL/GenBank/DDBJ databases">
        <authorList>
            <person name="Lanie J.A."/>
            <person name="Ng W.-L."/>
            <person name="Kazmierczak K.M."/>
            <person name="Andrzejewski T.M."/>
            <person name="Davidsen T.M."/>
            <person name="Wayne K.J."/>
            <person name="Tettelin H."/>
            <person name="Glass J.I."/>
            <person name="Rusch D."/>
            <person name="Podicherti R."/>
            <person name="Tsui H.-C.T."/>
            <person name="Winkler M.E."/>
        </authorList>
    </citation>
    <scope>NUCLEOTIDE SEQUENCE</scope>
</reference>
<name>A0A382B385_9ZZZZ</name>
<evidence type="ECO:0000313" key="2">
    <source>
        <dbReference type="EMBL" id="SVB08225.1"/>
    </source>
</evidence>